<keyword evidence="4" id="KW-1185">Reference proteome</keyword>
<dbReference type="PROSITE" id="PS50878">
    <property type="entry name" value="RT_POL"/>
    <property type="match status" value="1"/>
</dbReference>
<dbReference type="AlphaFoldDB" id="A0A0B2XD79"/>
<reference evidence="3 4" key="2">
    <citation type="journal article" date="2014" name="Proc. Natl. Acad. Sci. U.S.A.">
        <title>Trajectory and genomic determinants of fungal-pathogen speciation and host adaptation.</title>
        <authorList>
            <person name="Hu X."/>
            <person name="Xiao G."/>
            <person name="Zheng P."/>
            <person name="Shang Y."/>
            <person name="Su Y."/>
            <person name="Zhang X."/>
            <person name="Liu X."/>
            <person name="Zhan S."/>
            <person name="St Leger R.J."/>
            <person name="Wang C."/>
        </authorList>
    </citation>
    <scope>GENOME REANNOTATION</scope>
    <source>
        <strain evidence="4">ARSEF 23 / ATCC MYA-3075</strain>
    </source>
</reference>
<feature type="compositionally biased region" description="Polar residues" evidence="1">
    <location>
        <begin position="476"/>
        <end position="485"/>
    </location>
</feature>
<proteinExistence type="predicted"/>
<feature type="region of interest" description="Disordered" evidence="1">
    <location>
        <begin position="474"/>
        <end position="495"/>
    </location>
</feature>
<dbReference type="PANTHER" id="PTHR33481">
    <property type="entry name" value="REVERSE TRANSCRIPTASE"/>
    <property type="match status" value="1"/>
</dbReference>
<dbReference type="EMBL" id="ADNJ02000015">
    <property type="protein sequence ID" value="KHO10660.1"/>
    <property type="molecule type" value="Genomic_DNA"/>
</dbReference>
<evidence type="ECO:0000259" key="2">
    <source>
        <dbReference type="PROSITE" id="PS50878"/>
    </source>
</evidence>
<evidence type="ECO:0000313" key="4">
    <source>
        <dbReference type="Proteomes" id="UP000002498"/>
    </source>
</evidence>
<dbReference type="SUPFAM" id="SSF56219">
    <property type="entry name" value="DNase I-like"/>
    <property type="match status" value="1"/>
</dbReference>
<dbReference type="KEGG" id="maj:MAA_11711"/>
<dbReference type="HOGENOM" id="CLU_000680_23_7_1"/>
<accession>A0A0B2XD79</accession>
<name>A0A0B2XD79_METRA</name>
<dbReference type="OrthoDB" id="4939572at2759"/>
<dbReference type="InterPro" id="IPR005135">
    <property type="entry name" value="Endo/exonuclease/phosphatase"/>
</dbReference>
<protein>
    <submittedName>
        <fullName evidence="3">Zinc finger domain-containing protein</fullName>
    </submittedName>
</protein>
<gene>
    <name evidence="3" type="ORF">MAA_11711</name>
</gene>
<organism evidence="3 4">
    <name type="scientific">Metarhizium robertsii (strain ARSEF 23 / ATCC MYA-3075)</name>
    <name type="common">Metarhizium anisopliae (strain ARSEF 23)</name>
    <dbReference type="NCBI Taxonomy" id="655844"/>
    <lineage>
        <taxon>Eukaryota</taxon>
        <taxon>Fungi</taxon>
        <taxon>Dikarya</taxon>
        <taxon>Ascomycota</taxon>
        <taxon>Pezizomycotina</taxon>
        <taxon>Sordariomycetes</taxon>
        <taxon>Hypocreomycetidae</taxon>
        <taxon>Hypocreales</taxon>
        <taxon>Clavicipitaceae</taxon>
        <taxon>Metarhizium</taxon>
    </lineage>
</organism>
<sequence>MGYPEHALDKEGSRGGANGDRIVGFDCGGCRAAAWATGFGCVSLLVAEARRNAGQGDSWDFNRHDQLWGGDDISWMRQGEGDDIIDLMNELALGSLLPRGTKTWQGQEFESTIELVLASEELATSMIKCAIRETDHGSDHQAIETVFEVETPDQQQPERLLFKNAPWKQINTRIAENLEKLPTQGTVQQNTNRLMSVVCEAVRSLTPRAKPSPHAKRWWMTDLTQLRRIHTYWRNQARNQSRAGACTTELENTARAAAKQYHDAIRQQKKSHWNEFLADNDNIWQAAKYLKSGKVAAFDRVPQLVRADGSRTLDGKEQAEELLNTFFPPLPEQIEDEGVRPQRAAVSMPDLTMEEIERQLKTAKPWKAPGEDGLPVAASINDGVLPDQWRHARIIPLKKPGKENYTIAKSLEAHLVTGHPRQDPGIGNSREDLSRSGNIRIATHQPLRSPQTTICRTGLDGASRIHLHRMEKTPCPTMQANGQTSEARDLPQAGLPQGSPLSPVLYLFFNADLVQRRIDANGGAIAFVDDFTAWVASPTVQLNRAKLQDVIDNALDWERRRGAPFEAEKTAIIHFTKNKNKVCDDPFTIKGQDVHPKDHVKILGLVMDSRLKYKQHIARAV</sequence>
<comment type="caution">
    <text evidence="3">The sequence shown here is derived from an EMBL/GenBank/DDBJ whole genome shotgun (WGS) entry which is preliminary data.</text>
</comment>
<feature type="domain" description="Reverse transcriptase" evidence="2">
    <location>
        <begin position="378"/>
        <end position="607"/>
    </location>
</feature>
<dbReference type="Pfam" id="PF14529">
    <property type="entry name" value="Exo_endo_phos_2"/>
    <property type="match status" value="1"/>
</dbReference>
<dbReference type="Gene3D" id="3.60.10.10">
    <property type="entry name" value="Endonuclease/exonuclease/phosphatase"/>
    <property type="match status" value="1"/>
</dbReference>
<dbReference type="Pfam" id="PF00078">
    <property type="entry name" value="RVT_1"/>
    <property type="match status" value="1"/>
</dbReference>
<reference evidence="3 4" key="1">
    <citation type="journal article" date="2011" name="PLoS Genet.">
        <title>Genome sequencing and comparative transcriptomics of the model entomopathogenic fungi Metarhizium anisopliae and M. acridum.</title>
        <authorList>
            <person name="Gao Q."/>
            <person name="Jin K."/>
            <person name="Ying S.H."/>
            <person name="Zhang Y."/>
            <person name="Xiao G."/>
            <person name="Shang Y."/>
            <person name="Duan Z."/>
            <person name="Hu X."/>
            <person name="Xie X.Q."/>
            <person name="Zhou G."/>
            <person name="Peng G."/>
            <person name="Luo Z."/>
            <person name="Huang W."/>
            <person name="Wang B."/>
            <person name="Fang W."/>
            <person name="Wang S."/>
            <person name="Zhong Y."/>
            <person name="Ma L.J."/>
            <person name="St Leger R.J."/>
            <person name="Zhao G.P."/>
            <person name="Pei Y."/>
            <person name="Feng M.G."/>
            <person name="Xia Y."/>
            <person name="Wang C."/>
        </authorList>
    </citation>
    <scope>NUCLEOTIDE SEQUENCE [LARGE SCALE GENOMIC DNA]</scope>
    <source>
        <strain evidence="4">ARSEF 23 / ATCC MYA-3075</strain>
    </source>
</reference>
<dbReference type="InterPro" id="IPR036691">
    <property type="entry name" value="Endo/exonu/phosph_ase_sf"/>
</dbReference>
<dbReference type="Proteomes" id="UP000002498">
    <property type="component" value="Unassembled WGS sequence"/>
</dbReference>
<evidence type="ECO:0000256" key="1">
    <source>
        <dbReference type="SAM" id="MobiDB-lite"/>
    </source>
</evidence>
<dbReference type="InterPro" id="IPR000477">
    <property type="entry name" value="RT_dom"/>
</dbReference>
<dbReference type="RefSeq" id="XP_011410928.1">
    <property type="nucleotide sequence ID" value="XM_011412626.1"/>
</dbReference>
<dbReference type="GeneID" id="23633159"/>
<dbReference type="PANTHER" id="PTHR33481:SF1">
    <property type="entry name" value="ENDONUCLEASE_EXONUCLEASE_PHOSPHATASE DOMAIN-CONTAINING PROTEIN-RELATED"/>
    <property type="match status" value="1"/>
</dbReference>
<evidence type="ECO:0000313" key="3">
    <source>
        <dbReference type="EMBL" id="KHO10660.1"/>
    </source>
</evidence>
<dbReference type="GO" id="GO:0003824">
    <property type="term" value="F:catalytic activity"/>
    <property type="evidence" value="ECO:0007669"/>
    <property type="project" value="InterPro"/>
</dbReference>